<evidence type="ECO:0000256" key="3">
    <source>
        <dbReference type="ARBA" id="ARBA00020976"/>
    </source>
</evidence>
<organism evidence="12 13">
    <name type="scientific">Daphnia pulex</name>
    <name type="common">Water flea</name>
    <dbReference type="NCBI Taxonomy" id="6669"/>
    <lineage>
        <taxon>Eukaryota</taxon>
        <taxon>Metazoa</taxon>
        <taxon>Ecdysozoa</taxon>
        <taxon>Arthropoda</taxon>
        <taxon>Crustacea</taxon>
        <taxon>Branchiopoda</taxon>
        <taxon>Diplostraca</taxon>
        <taxon>Cladocera</taxon>
        <taxon>Anomopoda</taxon>
        <taxon>Daphniidae</taxon>
        <taxon>Daphnia</taxon>
    </lineage>
</organism>
<reference evidence="12 13" key="1">
    <citation type="journal article" date="2011" name="Science">
        <title>The ecoresponsive genome of Daphnia pulex.</title>
        <authorList>
            <person name="Colbourne J.K."/>
            <person name="Pfrender M.E."/>
            <person name="Gilbert D."/>
            <person name="Thomas W.K."/>
            <person name="Tucker A."/>
            <person name="Oakley T.H."/>
            <person name="Tokishita S."/>
            <person name="Aerts A."/>
            <person name="Arnold G.J."/>
            <person name="Basu M.K."/>
            <person name="Bauer D.J."/>
            <person name="Caceres C.E."/>
            <person name="Carmel L."/>
            <person name="Casola C."/>
            <person name="Choi J.H."/>
            <person name="Detter J.C."/>
            <person name="Dong Q."/>
            <person name="Dusheyko S."/>
            <person name="Eads B.D."/>
            <person name="Frohlich T."/>
            <person name="Geiler-Samerotte K.A."/>
            <person name="Gerlach D."/>
            <person name="Hatcher P."/>
            <person name="Jogdeo S."/>
            <person name="Krijgsveld J."/>
            <person name="Kriventseva E.V."/>
            <person name="Kultz D."/>
            <person name="Laforsch C."/>
            <person name="Lindquist E."/>
            <person name="Lopez J."/>
            <person name="Manak J.R."/>
            <person name="Muller J."/>
            <person name="Pangilinan J."/>
            <person name="Patwardhan R.P."/>
            <person name="Pitluck S."/>
            <person name="Pritham E.J."/>
            <person name="Rechtsteiner A."/>
            <person name="Rho M."/>
            <person name="Rogozin I.B."/>
            <person name="Sakarya O."/>
            <person name="Salamov A."/>
            <person name="Schaack S."/>
            <person name="Shapiro H."/>
            <person name="Shiga Y."/>
            <person name="Skalitzky C."/>
            <person name="Smith Z."/>
            <person name="Souvorov A."/>
            <person name="Sung W."/>
            <person name="Tang Z."/>
            <person name="Tsuchiya D."/>
            <person name="Tu H."/>
            <person name="Vos H."/>
            <person name="Wang M."/>
            <person name="Wolf Y.I."/>
            <person name="Yamagata H."/>
            <person name="Yamada T."/>
            <person name="Ye Y."/>
            <person name="Shaw J.R."/>
            <person name="Andrews J."/>
            <person name="Crease T.J."/>
            <person name="Tang H."/>
            <person name="Lucas S.M."/>
            <person name="Robertson H.M."/>
            <person name="Bork P."/>
            <person name="Koonin E.V."/>
            <person name="Zdobnov E.M."/>
            <person name="Grigoriev I.V."/>
            <person name="Lynch M."/>
            <person name="Boore J.L."/>
        </authorList>
    </citation>
    <scope>NUCLEOTIDE SEQUENCE [LARGE SCALE GENOMIC DNA]</scope>
</reference>
<evidence type="ECO:0000256" key="5">
    <source>
        <dbReference type="ARBA" id="ARBA00022927"/>
    </source>
</evidence>
<comment type="subcellular location">
    <subcellularLocation>
        <location evidence="1">Golgi apparatus membrane</location>
        <topology evidence="1">Peripheral membrane protein</topology>
    </subcellularLocation>
</comment>
<accession>E9G2K4</accession>
<dbReference type="GO" id="GO:0005801">
    <property type="term" value="C:cis-Golgi network"/>
    <property type="evidence" value="ECO:0007669"/>
    <property type="project" value="InterPro"/>
</dbReference>
<dbReference type="InParanoid" id="E9G2K4"/>
<keyword evidence="9" id="KW-0175">Coiled coil</keyword>
<dbReference type="PANTHER" id="PTHR13302">
    <property type="entry name" value="CONSERVED OLIGOMERIC GOLGI COMPLEX COMPONENT 3"/>
    <property type="match status" value="1"/>
</dbReference>
<dbReference type="GO" id="GO:0017119">
    <property type="term" value="C:Golgi transport complex"/>
    <property type="evidence" value="ECO:0000318"/>
    <property type="project" value="GO_Central"/>
</dbReference>
<evidence type="ECO:0000256" key="8">
    <source>
        <dbReference type="ARBA" id="ARBA00031339"/>
    </source>
</evidence>
<dbReference type="PANTHER" id="PTHR13302:SF8">
    <property type="entry name" value="CONSERVED OLIGOMERIC GOLGI COMPLEX SUBUNIT 3"/>
    <property type="match status" value="1"/>
</dbReference>
<keyword evidence="5" id="KW-0653">Protein transport</keyword>
<dbReference type="OMA" id="DEFELWG"/>
<keyword evidence="13" id="KW-1185">Reference proteome</keyword>
<evidence type="ECO:0000256" key="6">
    <source>
        <dbReference type="ARBA" id="ARBA00023034"/>
    </source>
</evidence>
<keyword evidence="7" id="KW-0472">Membrane</keyword>
<dbReference type="Pfam" id="PF20671">
    <property type="entry name" value="COG3_C"/>
    <property type="match status" value="1"/>
</dbReference>
<sequence length="823" mass="93878">METEEREVWENLAEWDNLENPLAPLTEEQQKTIIELAALCDHKLTAQDETTETKAPTPLYVKDKKHSDTTILDSFASLKSGEKTIDSSQQFYQWYSELEWEMLQEEDAEYRAYLAQLEKHQGDCQELLSQVTGTLDKLSKLNSQYGFVSNKTTSLHEACEQMLIDQTKLSNLADDLENKVSYFLEYEKIQSQLSSPTLSVHGELFRNILDRLDKCIDYMQSHPQYRESSTYVTKYRVCLNTALSSVRGWVLQALEQCVQQAKKSDGSTPTTGESYAFTLLYGKFRLHADKMKQLMTDIEQRHEKGPEYEQLLSDCHAAYFNQRLLLLRPSVVASLTDLSTTYLRDHCALTRCSCTFLLRICHDEWQLYHQFFGLQSPLLDDYMDQLCALLYDLLRPHIIHSNHLETLAELCFILRVEMIDEHINNNPEQLAAFHRTVLQLLSDVQERLVYRAHIYVQNDIIGYKPVSGDLAYPEKLEMMESIAEGLQNQASQSLGRSVSVSSISSQDTVRSHTGNSPADLHGMWYPPLRRALLCLSKLYRSVDRSTFQGLSQEVLAAACAALANAASQIMTNKTTLDAHLFHIKHLLILREQIAPFQVDFAVKEMSLDFSSVKTAALGLFQKKGRLFSLSASNALLEFLLEGAPQVREHLKDSRRLADRQLKSTCEAFIDYCGDFLIGPIRVYLAKMTAYLKNNPADLSGLTKQSFAQPDVVQNYSSESQKYLRTRLPVVQRSLQLYLANRETEFILFRPVKNLIVASYQQLHQILVTHYSEEEQGLIAAPSPEHISILLSAMLLKRPESVFTDIEKIPDSPSPAQELKNDIS</sequence>
<evidence type="ECO:0000259" key="10">
    <source>
        <dbReference type="Pfam" id="PF04136"/>
    </source>
</evidence>
<evidence type="ECO:0000256" key="4">
    <source>
        <dbReference type="ARBA" id="ARBA00022448"/>
    </source>
</evidence>
<dbReference type="KEGG" id="dpx:DAPPUDRAFT_308529"/>
<dbReference type="eggNOG" id="KOG2604">
    <property type="taxonomic scope" value="Eukaryota"/>
</dbReference>
<feature type="coiled-coil region" evidence="9">
    <location>
        <begin position="103"/>
        <end position="130"/>
    </location>
</feature>
<evidence type="ECO:0000256" key="9">
    <source>
        <dbReference type="SAM" id="Coils"/>
    </source>
</evidence>
<feature type="domain" description="Conserved oligomeric Golgi complex subunit 3 C-terminal" evidence="11">
    <location>
        <begin position="278"/>
        <end position="612"/>
    </location>
</feature>
<dbReference type="PhylomeDB" id="E9G2K4"/>
<keyword evidence="4" id="KW-0813">Transport</keyword>
<proteinExistence type="inferred from homology"/>
<dbReference type="InterPro" id="IPR007265">
    <property type="entry name" value="COG_su3"/>
</dbReference>
<dbReference type="Pfam" id="PF04136">
    <property type="entry name" value="COG3_N"/>
    <property type="match status" value="1"/>
</dbReference>
<dbReference type="GO" id="GO:0000139">
    <property type="term" value="C:Golgi membrane"/>
    <property type="evidence" value="ECO:0007669"/>
    <property type="project" value="UniProtKB-SubCell"/>
</dbReference>
<keyword evidence="6" id="KW-0333">Golgi apparatus</keyword>
<dbReference type="FunCoup" id="E9G2K4">
    <property type="interactions" value="1388"/>
</dbReference>
<evidence type="ECO:0000256" key="2">
    <source>
        <dbReference type="ARBA" id="ARBA00009936"/>
    </source>
</evidence>
<dbReference type="AlphaFoldDB" id="E9G2K4"/>
<dbReference type="STRING" id="6669.E9G2K4"/>
<dbReference type="EMBL" id="GL732530">
    <property type="protein sequence ID" value="EFX86272.1"/>
    <property type="molecule type" value="Genomic_DNA"/>
</dbReference>
<evidence type="ECO:0000256" key="7">
    <source>
        <dbReference type="ARBA" id="ARBA00023136"/>
    </source>
</evidence>
<dbReference type="HOGENOM" id="CLU_011639_1_1_1"/>
<dbReference type="GO" id="GO:0006891">
    <property type="term" value="P:intra-Golgi vesicle-mediated transport"/>
    <property type="evidence" value="ECO:0000318"/>
    <property type="project" value="GO_Central"/>
</dbReference>
<name>E9G2K4_DAPPU</name>
<dbReference type="InterPro" id="IPR048685">
    <property type="entry name" value="COG3_C"/>
</dbReference>
<protein>
    <recommendedName>
        <fullName evidence="3">Conserved oligomeric Golgi complex subunit 3</fullName>
    </recommendedName>
    <alternativeName>
        <fullName evidence="8">Component of oligomeric Golgi complex 3</fullName>
    </alternativeName>
</protein>
<dbReference type="OrthoDB" id="296793at2759"/>
<gene>
    <name evidence="12" type="ORF">DAPPUDRAFT_308529</name>
</gene>
<evidence type="ECO:0000256" key="1">
    <source>
        <dbReference type="ARBA" id="ARBA00004395"/>
    </source>
</evidence>
<evidence type="ECO:0000313" key="12">
    <source>
        <dbReference type="EMBL" id="EFX86272.1"/>
    </source>
</evidence>
<dbReference type="Proteomes" id="UP000000305">
    <property type="component" value="Unassembled WGS sequence"/>
</dbReference>
<dbReference type="GO" id="GO:0007030">
    <property type="term" value="P:Golgi organization"/>
    <property type="evidence" value="ECO:0000318"/>
    <property type="project" value="GO_Central"/>
</dbReference>
<dbReference type="InterPro" id="IPR048320">
    <property type="entry name" value="COG3_N"/>
</dbReference>
<feature type="domain" description="Conserved oligomeric Golgi complex subunit 3 N-terminal" evidence="10">
    <location>
        <begin position="113"/>
        <end position="255"/>
    </location>
</feature>
<evidence type="ECO:0000313" key="13">
    <source>
        <dbReference type="Proteomes" id="UP000000305"/>
    </source>
</evidence>
<evidence type="ECO:0000259" key="11">
    <source>
        <dbReference type="Pfam" id="PF20671"/>
    </source>
</evidence>
<comment type="similarity">
    <text evidence="2">Belongs to the COG3 family.</text>
</comment>
<dbReference type="GO" id="GO:0006886">
    <property type="term" value="P:intracellular protein transport"/>
    <property type="evidence" value="ECO:0007669"/>
    <property type="project" value="InterPro"/>
</dbReference>